<evidence type="ECO:0000256" key="3">
    <source>
        <dbReference type="ARBA" id="ARBA00022989"/>
    </source>
</evidence>
<dbReference type="Proteomes" id="UP000594260">
    <property type="component" value="Unplaced"/>
</dbReference>
<reference evidence="7" key="1">
    <citation type="submission" date="2021-01" db="UniProtKB">
        <authorList>
            <consortium name="EnsemblMetazoa"/>
        </authorList>
    </citation>
    <scope>IDENTIFICATION</scope>
</reference>
<dbReference type="InterPro" id="IPR013783">
    <property type="entry name" value="Ig-like_fold"/>
</dbReference>
<dbReference type="InterPro" id="IPR007110">
    <property type="entry name" value="Ig-like_dom"/>
</dbReference>
<name>A0A7M7J4D4_VARDE</name>
<keyword evidence="4" id="KW-0472">Membrane</keyword>
<dbReference type="InterPro" id="IPR003599">
    <property type="entry name" value="Ig_sub"/>
</dbReference>
<dbReference type="Pfam" id="PF07686">
    <property type="entry name" value="V-set"/>
    <property type="match status" value="1"/>
</dbReference>
<feature type="domain" description="Ig-like" evidence="6">
    <location>
        <begin position="250"/>
        <end position="354"/>
    </location>
</feature>
<dbReference type="GeneID" id="111244170"/>
<protein>
    <recommendedName>
        <fullName evidence="6">Ig-like domain-containing protein</fullName>
    </recommendedName>
</protein>
<organism evidence="7 8">
    <name type="scientific">Varroa destructor</name>
    <name type="common">Honeybee mite</name>
    <dbReference type="NCBI Taxonomy" id="109461"/>
    <lineage>
        <taxon>Eukaryota</taxon>
        <taxon>Metazoa</taxon>
        <taxon>Ecdysozoa</taxon>
        <taxon>Arthropoda</taxon>
        <taxon>Chelicerata</taxon>
        <taxon>Arachnida</taxon>
        <taxon>Acari</taxon>
        <taxon>Parasitiformes</taxon>
        <taxon>Mesostigmata</taxon>
        <taxon>Gamasina</taxon>
        <taxon>Dermanyssoidea</taxon>
        <taxon>Varroidae</taxon>
        <taxon>Varroa</taxon>
    </lineage>
</organism>
<feature type="domain" description="Ig-like" evidence="6">
    <location>
        <begin position="45"/>
        <end position="129"/>
    </location>
</feature>
<comment type="subcellular location">
    <subcellularLocation>
        <location evidence="1">Membrane</location>
        <topology evidence="1">Single-pass membrane protein</topology>
    </subcellularLocation>
</comment>
<dbReference type="Pfam" id="PF08205">
    <property type="entry name" value="C2-set_2"/>
    <property type="match status" value="1"/>
</dbReference>
<keyword evidence="2" id="KW-0812">Transmembrane</keyword>
<accession>A0A7M7J4D4</accession>
<evidence type="ECO:0000259" key="6">
    <source>
        <dbReference type="PROSITE" id="PS50835"/>
    </source>
</evidence>
<dbReference type="Gene3D" id="2.60.40.10">
    <property type="entry name" value="Immunoglobulins"/>
    <property type="match status" value="2"/>
</dbReference>
<dbReference type="EnsemblMetazoa" id="XM_022790949">
    <property type="protein sequence ID" value="XP_022646684"/>
    <property type="gene ID" value="LOC111244170"/>
</dbReference>
<evidence type="ECO:0000256" key="2">
    <source>
        <dbReference type="ARBA" id="ARBA00022692"/>
    </source>
</evidence>
<keyword evidence="3" id="KW-1133">Transmembrane helix</keyword>
<evidence type="ECO:0000313" key="7">
    <source>
        <dbReference type="EnsemblMetazoa" id="XP_022646684"/>
    </source>
</evidence>
<dbReference type="PANTHER" id="PTHR21261">
    <property type="entry name" value="BEAT PROTEIN"/>
    <property type="match status" value="1"/>
</dbReference>
<dbReference type="InterPro" id="IPR013162">
    <property type="entry name" value="CD80_C2-set"/>
</dbReference>
<dbReference type="RefSeq" id="XP_022646684.1">
    <property type="nucleotide sequence ID" value="XM_022790949.1"/>
</dbReference>
<dbReference type="InParanoid" id="A0A7M7J4D4"/>
<dbReference type="InterPro" id="IPR013106">
    <property type="entry name" value="Ig_V-set"/>
</dbReference>
<evidence type="ECO:0000313" key="8">
    <source>
        <dbReference type="Proteomes" id="UP000594260"/>
    </source>
</evidence>
<dbReference type="AlphaFoldDB" id="A0A7M7J4D4"/>
<evidence type="ECO:0000256" key="5">
    <source>
        <dbReference type="ARBA" id="ARBA00023157"/>
    </source>
</evidence>
<dbReference type="SUPFAM" id="SSF48726">
    <property type="entry name" value="Immunoglobulin"/>
    <property type="match status" value="1"/>
</dbReference>
<proteinExistence type="predicted"/>
<dbReference type="InterPro" id="IPR036179">
    <property type="entry name" value="Ig-like_dom_sf"/>
</dbReference>
<dbReference type="KEGG" id="vde:111244170"/>
<sequence>MSAKITTFGPLWDLRVTFLLLFGFSDVVQTLRLHRLDIPRTAYVGDSLWLNCSYDLESDDFYAVKWYFNNTEFYSYSNNKPDFFEPPGIHIDQHISLEGNVFLQSVSLQAEGVYKCEVTAGRPTFQTVAQEQFLEVYMMPTTPPAIKESTKEGLITYALGDVINVNCTSPLSKPATRLNWRINDKPVPASALIPYAPLPGSSGLQYSHLGLRIKLEPPIVNSGDSYLRLACDGEVRRERQIERQVKVISPRGTSPADSNPKIAYVKQQDMLNATCTVRDTNEASHVTWILNGRKLDSDSAKLVTFMRTRPSLSIQSELSVQLSRADRERPLLRCVAIQAYTLWNGTNVRERKIHTRSAGFFYINGATQRASPLISMAALMTLIQAGVDLLTQTSLLQEV</sequence>
<evidence type="ECO:0000256" key="4">
    <source>
        <dbReference type="ARBA" id="ARBA00023136"/>
    </source>
</evidence>
<dbReference type="SMART" id="SM00409">
    <property type="entry name" value="IG"/>
    <property type="match status" value="2"/>
</dbReference>
<keyword evidence="5" id="KW-1015">Disulfide bond</keyword>
<keyword evidence="8" id="KW-1185">Reference proteome</keyword>
<dbReference type="OrthoDB" id="6343941at2759"/>
<dbReference type="GO" id="GO:0016020">
    <property type="term" value="C:membrane"/>
    <property type="evidence" value="ECO:0007669"/>
    <property type="project" value="UniProtKB-SubCell"/>
</dbReference>
<dbReference type="PANTHER" id="PTHR21261:SF15">
    <property type="entry name" value="BEATEN PATH IIIA, ISOFORM D-RELATED"/>
    <property type="match status" value="1"/>
</dbReference>
<dbReference type="PROSITE" id="PS50835">
    <property type="entry name" value="IG_LIKE"/>
    <property type="match status" value="2"/>
</dbReference>
<evidence type="ECO:0000256" key="1">
    <source>
        <dbReference type="ARBA" id="ARBA00004167"/>
    </source>
</evidence>